<evidence type="ECO:0000313" key="2">
    <source>
        <dbReference type="Proteomes" id="UP000256379"/>
    </source>
</evidence>
<organism evidence="1 2">
    <name type="scientific">Helicobacter didelphidarum</name>
    <dbReference type="NCBI Taxonomy" id="2040648"/>
    <lineage>
        <taxon>Bacteria</taxon>
        <taxon>Pseudomonadati</taxon>
        <taxon>Campylobacterota</taxon>
        <taxon>Epsilonproteobacteria</taxon>
        <taxon>Campylobacterales</taxon>
        <taxon>Helicobacteraceae</taxon>
        <taxon>Helicobacter</taxon>
    </lineage>
</organism>
<proteinExistence type="predicted"/>
<comment type="caution">
    <text evidence="1">The sequence shown here is derived from an EMBL/GenBank/DDBJ whole genome shotgun (WGS) entry which is preliminary data.</text>
</comment>
<reference evidence="1 2" key="1">
    <citation type="submission" date="2018-04" db="EMBL/GenBank/DDBJ databases">
        <title>Novel Campyloabacter and Helicobacter Species and Strains.</title>
        <authorList>
            <person name="Mannion A.J."/>
            <person name="Shen Z."/>
            <person name="Fox J.G."/>
        </authorList>
    </citation>
    <scope>NUCLEOTIDE SEQUENCE [LARGE SCALE GENOMIC DNA]</scope>
    <source>
        <strain evidence="1 2">MIT 17-337</strain>
    </source>
</reference>
<accession>A0A3D8IG20</accession>
<dbReference type="Proteomes" id="UP000256379">
    <property type="component" value="Unassembled WGS sequence"/>
</dbReference>
<keyword evidence="2" id="KW-1185">Reference proteome</keyword>
<dbReference type="EMBL" id="NXLQ01000020">
    <property type="protein sequence ID" value="RDU64068.1"/>
    <property type="molecule type" value="Genomic_DNA"/>
</dbReference>
<protein>
    <submittedName>
        <fullName evidence="1">Uncharacterized protein</fullName>
    </submittedName>
</protein>
<evidence type="ECO:0000313" key="1">
    <source>
        <dbReference type="EMBL" id="RDU64068.1"/>
    </source>
</evidence>
<sequence length="80" mass="9261">MANAQSLSKCNDRTTKDKLYEIVKNAKEVKQYDNLIVSGNETLEDLLFLKQVLPQSDYYIRVANIETIATNQIKKTYVFK</sequence>
<dbReference type="AlphaFoldDB" id="A0A3D8IG20"/>
<dbReference type="RefSeq" id="WP_115543481.1">
    <property type="nucleotide sequence ID" value="NZ_NXLQ01000020.1"/>
</dbReference>
<gene>
    <name evidence="1" type="ORF">CQA53_07975</name>
</gene>
<name>A0A3D8IG20_9HELI</name>